<proteinExistence type="predicted"/>
<evidence type="ECO:0000256" key="1">
    <source>
        <dbReference type="ARBA" id="ARBA00001911"/>
    </source>
</evidence>
<evidence type="ECO:0000256" key="2">
    <source>
        <dbReference type="ARBA" id="ARBA00022793"/>
    </source>
</evidence>
<dbReference type="EMBL" id="FOVE01000019">
    <property type="protein sequence ID" value="SFN85757.1"/>
    <property type="molecule type" value="Genomic_DNA"/>
</dbReference>
<dbReference type="GO" id="GO:0048040">
    <property type="term" value="F:UDP-glucuronate decarboxylase activity"/>
    <property type="evidence" value="ECO:0007669"/>
    <property type="project" value="TreeGrafter"/>
</dbReference>
<protein>
    <submittedName>
        <fullName evidence="6">UDP-glucose 4-epimerase</fullName>
    </submittedName>
</protein>
<reference evidence="7" key="1">
    <citation type="submission" date="2016-10" db="EMBL/GenBank/DDBJ databases">
        <authorList>
            <person name="Varghese N."/>
            <person name="Submissions S."/>
        </authorList>
    </citation>
    <scope>NUCLEOTIDE SEQUENCE [LARGE SCALE GENOMIC DNA]</scope>
    <source>
        <strain evidence="7">DSM 6150</strain>
    </source>
</reference>
<dbReference type="PANTHER" id="PTHR43078">
    <property type="entry name" value="UDP-GLUCURONIC ACID DECARBOXYLASE-RELATED"/>
    <property type="match status" value="1"/>
</dbReference>
<evidence type="ECO:0000313" key="6">
    <source>
        <dbReference type="EMBL" id="SFN85757.1"/>
    </source>
</evidence>
<organism evidence="6 7">
    <name type="scientific">Formivibrio citricus</name>
    <dbReference type="NCBI Taxonomy" id="83765"/>
    <lineage>
        <taxon>Bacteria</taxon>
        <taxon>Pseudomonadati</taxon>
        <taxon>Pseudomonadota</taxon>
        <taxon>Betaproteobacteria</taxon>
        <taxon>Neisseriales</taxon>
        <taxon>Chitinibacteraceae</taxon>
        <taxon>Formivibrio</taxon>
    </lineage>
</organism>
<dbReference type="Gene3D" id="3.40.50.720">
    <property type="entry name" value="NAD(P)-binding Rossmann-like Domain"/>
    <property type="match status" value="1"/>
</dbReference>
<dbReference type="OrthoDB" id="9802815at2"/>
<dbReference type="InterPro" id="IPR001509">
    <property type="entry name" value="Epimerase_deHydtase"/>
</dbReference>
<evidence type="ECO:0000259" key="5">
    <source>
        <dbReference type="Pfam" id="PF01370"/>
    </source>
</evidence>
<keyword evidence="3" id="KW-0520">NAD</keyword>
<dbReference type="AlphaFoldDB" id="A0A1I5CFR9"/>
<gene>
    <name evidence="6" type="ORF">SAMN05660284_02404</name>
</gene>
<evidence type="ECO:0000313" key="7">
    <source>
        <dbReference type="Proteomes" id="UP000242869"/>
    </source>
</evidence>
<dbReference type="RefSeq" id="WP_091196811.1">
    <property type="nucleotide sequence ID" value="NZ_FOVE01000019.1"/>
</dbReference>
<keyword evidence="7" id="KW-1185">Reference proteome</keyword>
<sequence length="325" mass="36099">MHILVTGGAGFIGSHLVEHHLAKGDAVHVVDNLSTGRFENIEPFLDNPRFHFDEADILTWAGLEKAATWADRIYHMAAVVGVFRVLEDPIRVLATNIAGTERLLRFASAGRWKPQIVIASSSEVYGPTPAELLREDAMLYVQSAGKSRWNYALSKLADEAQGLSYARQYNIPICVVRLFNTVGPRQTGRYGMVLPRFVEQALSGGPITIYGGGTQTRSFCDVRDTVVALDLLADTPAASGEIVNVGNDREISISALADLVCARAKMNVERQHLSYVEAYGQQYDDILRRKPSLEKLVRLTGFTHQWRLEETLDDLIAQYRKRKAG</sequence>
<dbReference type="SUPFAM" id="SSF51735">
    <property type="entry name" value="NAD(P)-binding Rossmann-fold domains"/>
    <property type="match status" value="1"/>
</dbReference>
<evidence type="ECO:0000256" key="4">
    <source>
        <dbReference type="ARBA" id="ARBA00023239"/>
    </source>
</evidence>
<dbReference type="InterPro" id="IPR036291">
    <property type="entry name" value="NAD(P)-bd_dom_sf"/>
</dbReference>
<dbReference type="GO" id="GO:0005737">
    <property type="term" value="C:cytoplasm"/>
    <property type="evidence" value="ECO:0007669"/>
    <property type="project" value="TreeGrafter"/>
</dbReference>
<dbReference type="InterPro" id="IPR044516">
    <property type="entry name" value="UXS-like"/>
</dbReference>
<keyword evidence="4" id="KW-0456">Lyase</keyword>
<dbReference type="STRING" id="83765.SAMN05660284_02404"/>
<dbReference type="GO" id="GO:0042732">
    <property type="term" value="P:D-xylose metabolic process"/>
    <property type="evidence" value="ECO:0007669"/>
    <property type="project" value="InterPro"/>
</dbReference>
<dbReference type="PANTHER" id="PTHR43078:SF6">
    <property type="entry name" value="UDP-GLUCURONIC ACID DECARBOXYLASE 1"/>
    <property type="match status" value="1"/>
</dbReference>
<comment type="cofactor">
    <cofactor evidence="1">
        <name>NAD(+)</name>
        <dbReference type="ChEBI" id="CHEBI:57540"/>
    </cofactor>
</comment>
<dbReference type="Pfam" id="PF01370">
    <property type="entry name" value="Epimerase"/>
    <property type="match status" value="1"/>
</dbReference>
<dbReference type="Proteomes" id="UP000242869">
    <property type="component" value="Unassembled WGS sequence"/>
</dbReference>
<keyword evidence="2" id="KW-0210">Decarboxylase</keyword>
<feature type="domain" description="NAD-dependent epimerase/dehydratase" evidence="5">
    <location>
        <begin position="3"/>
        <end position="246"/>
    </location>
</feature>
<accession>A0A1I5CFR9</accession>
<evidence type="ECO:0000256" key="3">
    <source>
        <dbReference type="ARBA" id="ARBA00023027"/>
    </source>
</evidence>
<dbReference type="GO" id="GO:0070403">
    <property type="term" value="F:NAD+ binding"/>
    <property type="evidence" value="ECO:0007669"/>
    <property type="project" value="InterPro"/>
</dbReference>
<name>A0A1I5CFR9_9NEIS</name>